<evidence type="ECO:0000313" key="3">
    <source>
        <dbReference type="Proteomes" id="UP000019141"/>
    </source>
</evidence>
<name>W4LML7_ENTF1</name>
<keyword evidence="3" id="KW-1185">Reference proteome</keyword>
<protein>
    <recommendedName>
        <fullName evidence="1">Hydantoinase B/oxoprolinase domain-containing protein</fullName>
    </recommendedName>
</protein>
<comment type="caution">
    <text evidence="2">The sequence shown here is derived from an EMBL/GenBank/DDBJ whole genome shotgun (WGS) entry which is preliminary data.</text>
</comment>
<dbReference type="GO" id="GO:0005829">
    <property type="term" value="C:cytosol"/>
    <property type="evidence" value="ECO:0007669"/>
    <property type="project" value="TreeGrafter"/>
</dbReference>
<feature type="domain" description="Hydantoinase B/oxoprolinase" evidence="1">
    <location>
        <begin position="4"/>
        <end position="520"/>
    </location>
</feature>
<dbReference type="Pfam" id="PF02538">
    <property type="entry name" value="Hydantoinase_B"/>
    <property type="match status" value="1"/>
</dbReference>
<gene>
    <name evidence="2" type="ORF">ETSY1_18025</name>
</gene>
<proteinExistence type="predicted"/>
<dbReference type="GO" id="GO:0017168">
    <property type="term" value="F:5-oxoprolinase (ATP-hydrolyzing) activity"/>
    <property type="evidence" value="ECO:0007669"/>
    <property type="project" value="TreeGrafter"/>
</dbReference>
<evidence type="ECO:0000313" key="2">
    <source>
        <dbReference type="EMBL" id="ETW98621.1"/>
    </source>
</evidence>
<organism evidence="2 3">
    <name type="scientific">Entotheonella factor</name>
    <dbReference type="NCBI Taxonomy" id="1429438"/>
    <lineage>
        <taxon>Bacteria</taxon>
        <taxon>Pseudomonadati</taxon>
        <taxon>Nitrospinota/Tectimicrobiota group</taxon>
        <taxon>Candidatus Tectimicrobiota</taxon>
        <taxon>Candidatus Entotheonellia</taxon>
        <taxon>Candidatus Entotheonellales</taxon>
        <taxon>Candidatus Entotheonellaceae</taxon>
        <taxon>Candidatus Entotheonella</taxon>
    </lineage>
</organism>
<dbReference type="AlphaFoldDB" id="W4LML7"/>
<dbReference type="InterPro" id="IPR045079">
    <property type="entry name" value="Oxoprolinase-like"/>
</dbReference>
<evidence type="ECO:0000259" key="1">
    <source>
        <dbReference type="Pfam" id="PF02538"/>
    </source>
</evidence>
<dbReference type="Proteomes" id="UP000019141">
    <property type="component" value="Unassembled WGS sequence"/>
</dbReference>
<dbReference type="HOGENOM" id="CLU_020413_1_1_7"/>
<dbReference type="PATRIC" id="fig|1429438.4.peg.3525"/>
<dbReference type="GO" id="GO:0006749">
    <property type="term" value="P:glutathione metabolic process"/>
    <property type="evidence" value="ECO:0007669"/>
    <property type="project" value="TreeGrafter"/>
</dbReference>
<sequence length="568" mass="61541">MKYDDIALTIQWDRMVSIVDEIFLSLIRTSFSTIVREAYDLCCSVFDRQGRLLSQATQSAPSFLGTLPQTVRHFIKRFPPETLRPGDILITNDPWLGTGHLYDVSVIRPVFRGDTLVVFTGTVTHLPDIGGIGFSAVAREVFEEGLRIPPMKLAEAGKLNETLLNLIRENVRVPEQTLGDLHANIAANQTGARLIVDLMDEYGLESLDALSDAIQSRSEAAMREAIRELPDGRYTHQFDIEGFDIERPIAVACSVEIRGEEVYIDFAGTDPTIPAGVNVPFCYTYAFCAYAIKCITTPTLPNNDGSFQPVHATAPEGCILNATPPAATGGRHAVGHFVPFAVWGALADIVPERLAAETGLMNAINFTGRDLRGQPFSTLCFSGGGFGARATKDGLHTTIGPSNVAVTSVEALESTTGLLVRRKELWTDSGGAGQFRGGLGQELAFQNRSAHPVVVACFGNRTSFPAAGYQGGKPGAQRVFYIEENAVHPKGRHFLQPGEQVLMPGQTQTLRDAGGGGFGEAWERRVEDVAADVRAGYVSPDGALRDYGVEVDTDLWIGKRADSRPEQG</sequence>
<dbReference type="EMBL" id="AZHW01000537">
    <property type="protein sequence ID" value="ETW98621.1"/>
    <property type="molecule type" value="Genomic_DNA"/>
</dbReference>
<dbReference type="PANTHER" id="PTHR11365">
    <property type="entry name" value="5-OXOPROLINASE RELATED"/>
    <property type="match status" value="1"/>
</dbReference>
<accession>W4LML7</accession>
<reference evidence="2 3" key="1">
    <citation type="journal article" date="2014" name="Nature">
        <title>An environmental bacterial taxon with a large and distinct metabolic repertoire.</title>
        <authorList>
            <person name="Wilson M.C."/>
            <person name="Mori T."/>
            <person name="Ruckert C."/>
            <person name="Uria A.R."/>
            <person name="Helf M.J."/>
            <person name="Takada K."/>
            <person name="Gernert C."/>
            <person name="Steffens U.A."/>
            <person name="Heycke N."/>
            <person name="Schmitt S."/>
            <person name="Rinke C."/>
            <person name="Helfrich E.J."/>
            <person name="Brachmann A.O."/>
            <person name="Gurgui C."/>
            <person name="Wakimoto T."/>
            <person name="Kracht M."/>
            <person name="Crusemann M."/>
            <person name="Hentschel U."/>
            <person name="Abe I."/>
            <person name="Matsunaga S."/>
            <person name="Kalinowski J."/>
            <person name="Takeyama H."/>
            <person name="Piel J."/>
        </authorList>
    </citation>
    <scope>NUCLEOTIDE SEQUENCE [LARGE SCALE GENOMIC DNA]</scope>
    <source>
        <strain evidence="3">TSY1</strain>
    </source>
</reference>
<dbReference type="PANTHER" id="PTHR11365:SF23">
    <property type="entry name" value="HYPOTHETICAL 5-OXOPROLINASE (EUROFUNG)-RELATED"/>
    <property type="match status" value="1"/>
</dbReference>
<dbReference type="InterPro" id="IPR003692">
    <property type="entry name" value="Hydantoinase_B"/>
</dbReference>